<dbReference type="Proteomes" id="UP000004995">
    <property type="component" value="Unassembled WGS sequence"/>
</dbReference>
<proteinExistence type="predicted"/>
<sequence>MEAAPCGGAHTRCLQSSCAAGAAAATSCSTQLPLPEAAIQMETPLFICLVFLSNTSTQAKSKHDPTY</sequence>
<dbReference type="HOGENOM" id="CLU_2817279_0_0_1"/>
<protein>
    <submittedName>
        <fullName evidence="1">Uncharacterized protein</fullName>
    </submittedName>
</protein>
<reference evidence="2" key="1">
    <citation type="journal article" date="2012" name="Nat. Biotechnol.">
        <title>Reference genome sequence of the model plant Setaria.</title>
        <authorList>
            <person name="Bennetzen J.L."/>
            <person name="Schmutz J."/>
            <person name="Wang H."/>
            <person name="Percifield R."/>
            <person name="Hawkins J."/>
            <person name="Pontaroli A.C."/>
            <person name="Estep M."/>
            <person name="Feng L."/>
            <person name="Vaughn J.N."/>
            <person name="Grimwood J."/>
            <person name="Jenkins J."/>
            <person name="Barry K."/>
            <person name="Lindquist E."/>
            <person name="Hellsten U."/>
            <person name="Deshpande S."/>
            <person name="Wang X."/>
            <person name="Wu X."/>
            <person name="Mitros T."/>
            <person name="Triplett J."/>
            <person name="Yang X."/>
            <person name="Ye C.Y."/>
            <person name="Mauro-Herrera M."/>
            <person name="Wang L."/>
            <person name="Li P."/>
            <person name="Sharma M."/>
            <person name="Sharma R."/>
            <person name="Ronald P.C."/>
            <person name="Panaud O."/>
            <person name="Kellogg E.A."/>
            <person name="Brutnell T.P."/>
            <person name="Doust A.N."/>
            <person name="Tuskan G.A."/>
            <person name="Rokhsar D."/>
            <person name="Devos K.M."/>
        </authorList>
    </citation>
    <scope>NUCLEOTIDE SEQUENCE [LARGE SCALE GENOMIC DNA]</scope>
    <source>
        <strain evidence="2">cv. Yugu1</strain>
    </source>
</reference>
<evidence type="ECO:0000313" key="2">
    <source>
        <dbReference type="Proteomes" id="UP000004995"/>
    </source>
</evidence>
<accession>K3Z201</accession>
<dbReference type="AlphaFoldDB" id="K3Z201"/>
<dbReference type="Gramene" id="KQL29624">
    <property type="protein sequence ID" value="KQL29624"/>
    <property type="gene ID" value="SETIT_020569mg"/>
</dbReference>
<name>K3Z201_SETIT</name>
<organism evidence="1 2">
    <name type="scientific">Setaria italica</name>
    <name type="common">Foxtail millet</name>
    <name type="synonym">Panicum italicum</name>
    <dbReference type="NCBI Taxonomy" id="4555"/>
    <lineage>
        <taxon>Eukaryota</taxon>
        <taxon>Viridiplantae</taxon>
        <taxon>Streptophyta</taxon>
        <taxon>Embryophyta</taxon>
        <taxon>Tracheophyta</taxon>
        <taxon>Spermatophyta</taxon>
        <taxon>Magnoliopsida</taxon>
        <taxon>Liliopsida</taxon>
        <taxon>Poales</taxon>
        <taxon>Poaceae</taxon>
        <taxon>PACMAD clade</taxon>
        <taxon>Panicoideae</taxon>
        <taxon>Panicodae</taxon>
        <taxon>Paniceae</taxon>
        <taxon>Cenchrinae</taxon>
        <taxon>Setaria</taxon>
    </lineage>
</organism>
<keyword evidence="2" id="KW-1185">Reference proteome</keyword>
<dbReference type="EnsemblPlants" id="KQL29624">
    <property type="protein sequence ID" value="KQL29624"/>
    <property type="gene ID" value="SETIT_020569mg"/>
</dbReference>
<dbReference type="EMBL" id="AGNK02000309">
    <property type="status" value="NOT_ANNOTATED_CDS"/>
    <property type="molecule type" value="Genomic_DNA"/>
</dbReference>
<reference evidence="1" key="2">
    <citation type="submission" date="2018-08" db="UniProtKB">
        <authorList>
            <consortium name="EnsemblPlants"/>
        </authorList>
    </citation>
    <scope>IDENTIFICATION</scope>
    <source>
        <strain evidence="1">Yugu1</strain>
    </source>
</reference>
<evidence type="ECO:0000313" key="1">
    <source>
        <dbReference type="EnsemblPlants" id="KQL29624"/>
    </source>
</evidence>
<dbReference type="InParanoid" id="K3Z201"/>